<proteinExistence type="predicted"/>
<dbReference type="AlphaFoldDB" id="A0A1S1LHB1"/>
<protein>
    <submittedName>
        <fullName evidence="1">Uncharacterized protein</fullName>
    </submittedName>
</protein>
<organism evidence="1 2">
    <name type="scientific">Mycobacteroides chelonae</name>
    <name type="common">Mycobacterium chelonae</name>
    <dbReference type="NCBI Taxonomy" id="1774"/>
    <lineage>
        <taxon>Bacteria</taxon>
        <taxon>Bacillati</taxon>
        <taxon>Actinomycetota</taxon>
        <taxon>Actinomycetes</taxon>
        <taxon>Mycobacteriales</taxon>
        <taxon>Mycobacteriaceae</taxon>
        <taxon>Mycobacteroides</taxon>
    </lineage>
</organism>
<reference evidence="1 2" key="1">
    <citation type="submission" date="2016-10" db="EMBL/GenBank/DDBJ databases">
        <title>Evaluation of Human, Veterinary and Environmental Mycobacterium chelonae Isolates by Core Genome Phylogenomic Analysis, Targeted Gene Comparison, and Anti-microbial Susceptibility Patterns: A Tale of Mistaken Identities.</title>
        <authorList>
            <person name="Fogelson S.B."/>
            <person name="Camus A.C."/>
            <person name="Lorenz W."/>
            <person name="Vasireddy R."/>
            <person name="Vasireddy S."/>
            <person name="Smith T."/>
            <person name="Brown-Elliott B.A."/>
            <person name="Wallace R.J.Jr."/>
            <person name="Hasan N.A."/>
            <person name="Reischl U."/>
            <person name="Sanchez S."/>
        </authorList>
    </citation>
    <scope>NUCLEOTIDE SEQUENCE [LARGE SCALE GENOMIC DNA]</scope>
    <source>
        <strain evidence="1 2">15515</strain>
    </source>
</reference>
<dbReference type="Proteomes" id="UP000180043">
    <property type="component" value="Unassembled WGS sequence"/>
</dbReference>
<dbReference type="EMBL" id="MLIQ01000042">
    <property type="protein sequence ID" value="OHU47179.1"/>
    <property type="molecule type" value="Genomic_DNA"/>
</dbReference>
<name>A0A1S1LHB1_MYCCH</name>
<evidence type="ECO:0000313" key="2">
    <source>
        <dbReference type="Proteomes" id="UP000180043"/>
    </source>
</evidence>
<comment type="caution">
    <text evidence="1">The sequence shown here is derived from an EMBL/GenBank/DDBJ whole genome shotgun (WGS) entry which is preliminary data.</text>
</comment>
<evidence type="ECO:0000313" key="1">
    <source>
        <dbReference type="EMBL" id="OHU47179.1"/>
    </source>
</evidence>
<sequence length="96" mass="10331">MFSGEIGIPFAVNRSGGQPVVMWDVLGAVDGRVAQRCLDGDVSGATSLAVLADNEADFAARAVVDAMGRAALPAGFSHEELMRWHEQVRKDGRWLF</sequence>
<gene>
    <name evidence="1" type="ORF">BKG82_26340</name>
</gene>
<accession>A0A1S1LHB1</accession>